<evidence type="ECO:0000259" key="5">
    <source>
        <dbReference type="PROSITE" id="PS50949"/>
    </source>
</evidence>
<reference evidence="6 7" key="1">
    <citation type="submission" date="2016-10" db="EMBL/GenBank/DDBJ databases">
        <authorList>
            <person name="de Groot N.N."/>
        </authorList>
    </citation>
    <scope>NUCLEOTIDE SEQUENCE [LARGE SCALE GENOMIC DNA]</scope>
    <source>
        <strain evidence="6 7">CGMCC 1.12097</strain>
    </source>
</reference>
<dbReference type="Pfam" id="PF00392">
    <property type="entry name" value="GntR"/>
    <property type="match status" value="1"/>
</dbReference>
<dbReference type="InterPro" id="IPR008920">
    <property type="entry name" value="TF_FadR/GntR_C"/>
</dbReference>
<evidence type="ECO:0000313" key="7">
    <source>
        <dbReference type="Proteomes" id="UP000198588"/>
    </source>
</evidence>
<organism evidence="6 7">
    <name type="scientific">Mesorhizobium qingshengii</name>
    <dbReference type="NCBI Taxonomy" id="1165689"/>
    <lineage>
        <taxon>Bacteria</taxon>
        <taxon>Pseudomonadati</taxon>
        <taxon>Pseudomonadota</taxon>
        <taxon>Alphaproteobacteria</taxon>
        <taxon>Hyphomicrobiales</taxon>
        <taxon>Phyllobacteriaceae</taxon>
        <taxon>Mesorhizobium</taxon>
    </lineage>
</organism>
<dbReference type="Gene3D" id="1.10.10.10">
    <property type="entry name" value="Winged helix-like DNA-binding domain superfamily/Winged helix DNA-binding domain"/>
    <property type="match status" value="1"/>
</dbReference>
<dbReference type="Gene3D" id="1.20.120.530">
    <property type="entry name" value="GntR ligand-binding domain-like"/>
    <property type="match status" value="1"/>
</dbReference>
<dbReference type="PANTHER" id="PTHR43537:SF39">
    <property type="entry name" value="HTH-TYPE TRANSCRIPTIONAL REGULATOR MCBR"/>
    <property type="match status" value="1"/>
</dbReference>
<dbReference type="Pfam" id="PF07729">
    <property type="entry name" value="FCD"/>
    <property type="match status" value="1"/>
</dbReference>
<dbReference type="Proteomes" id="UP000198588">
    <property type="component" value="Unassembled WGS sequence"/>
</dbReference>
<dbReference type="PROSITE" id="PS50949">
    <property type="entry name" value="HTH_GNTR"/>
    <property type="match status" value="1"/>
</dbReference>
<evidence type="ECO:0000313" key="6">
    <source>
        <dbReference type="EMBL" id="SDA58182.1"/>
    </source>
</evidence>
<dbReference type="InterPro" id="IPR036390">
    <property type="entry name" value="WH_DNA-bd_sf"/>
</dbReference>
<name>A0A1G5WJJ0_9HYPH</name>
<dbReference type="PANTHER" id="PTHR43537">
    <property type="entry name" value="TRANSCRIPTIONAL REGULATOR, GNTR FAMILY"/>
    <property type="match status" value="1"/>
</dbReference>
<keyword evidence="4" id="KW-0175">Coiled coil</keyword>
<dbReference type="SUPFAM" id="SSF46785">
    <property type="entry name" value="Winged helix' DNA-binding domain"/>
    <property type="match status" value="1"/>
</dbReference>
<dbReference type="GO" id="GO:0003700">
    <property type="term" value="F:DNA-binding transcription factor activity"/>
    <property type="evidence" value="ECO:0007669"/>
    <property type="project" value="InterPro"/>
</dbReference>
<protein>
    <submittedName>
        <fullName evidence="6">DNA-binding transcriptional regulator, GntR family</fullName>
    </submittedName>
</protein>
<dbReference type="GO" id="GO:0003677">
    <property type="term" value="F:DNA binding"/>
    <property type="evidence" value="ECO:0007669"/>
    <property type="project" value="UniProtKB-KW"/>
</dbReference>
<dbReference type="InterPro" id="IPR000524">
    <property type="entry name" value="Tscrpt_reg_HTH_GntR"/>
</dbReference>
<keyword evidence="2 6" id="KW-0238">DNA-binding</keyword>
<dbReference type="SMART" id="SM00345">
    <property type="entry name" value="HTH_GNTR"/>
    <property type="match status" value="1"/>
</dbReference>
<dbReference type="OrthoDB" id="9815654at2"/>
<evidence type="ECO:0000256" key="2">
    <source>
        <dbReference type="ARBA" id="ARBA00023125"/>
    </source>
</evidence>
<dbReference type="SMART" id="SM00895">
    <property type="entry name" value="FCD"/>
    <property type="match status" value="1"/>
</dbReference>
<dbReference type="AlphaFoldDB" id="A0A1G5WJJ0"/>
<dbReference type="EMBL" id="FMXM01000004">
    <property type="protein sequence ID" value="SDA58182.1"/>
    <property type="molecule type" value="Genomic_DNA"/>
</dbReference>
<dbReference type="InterPro" id="IPR036388">
    <property type="entry name" value="WH-like_DNA-bd_sf"/>
</dbReference>
<accession>A0A1G5WJJ0</accession>
<dbReference type="SUPFAM" id="SSF48008">
    <property type="entry name" value="GntR ligand-binding domain-like"/>
    <property type="match status" value="1"/>
</dbReference>
<feature type="domain" description="HTH gntR-type" evidence="5">
    <location>
        <begin position="16"/>
        <end position="83"/>
    </location>
</feature>
<dbReference type="STRING" id="1165689.SAMN02927914_01383"/>
<proteinExistence type="predicted"/>
<evidence type="ECO:0000256" key="1">
    <source>
        <dbReference type="ARBA" id="ARBA00023015"/>
    </source>
</evidence>
<evidence type="ECO:0000256" key="4">
    <source>
        <dbReference type="SAM" id="Coils"/>
    </source>
</evidence>
<sequence>MASSTPFAKEDDRQPTRLGDRVYEQIKERLIRGAYGPGDKLTVRGLAETLGVSSTPARDAINRLALEGALVYAGPKTVIVPALDPEVLEEITLMRLALEGLAAERAAARVADEDIEALKETQARINAALRERRYAEALWSNKEFHFSIYKLSGMPHLLATIETLWLRIGASFNDLYPEFAEAKYGIHNHMAALEGLAERDGSAVRAAIESDIRDGYRRMRQATRERNAIQSLPS</sequence>
<dbReference type="RefSeq" id="WP_091576294.1">
    <property type="nucleotide sequence ID" value="NZ_FMXM01000004.1"/>
</dbReference>
<keyword evidence="3" id="KW-0804">Transcription</keyword>
<gene>
    <name evidence="6" type="ORF">SAMN02927914_01383</name>
</gene>
<feature type="coiled-coil region" evidence="4">
    <location>
        <begin position="101"/>
        <end position="138"/>
    </location>
</feature>
<evidence type="ECO:0000256" key="3">
    <source>
        <dbReference type="ARBA" id="ARBA00023163"/>
    </source>
</evidence>
<keyword evidence="1" id="KW-0805">Transcription regulation</keyword>
<dbReference type="InterPro" id="IPR011711">
    <property type="entry name" value="GntR_C"/>
</dbReference>